<proteinExistence type="predicted"/>
<dbReference type="RefSeq" id="WP_142456158.1">
    <property type="nucleotide sequence ID" value="NZ_FXTP01000019.1"/>
</dbReference>
<evidence type="ECO:0000313" key="1">
    <source>
        <dbReference type="EMBL" id="SMO95918.1"/>
    </source>
</evidence>
<dbReference type="OrthoDB" id="5464618at2"/>
<keyword evidence="2" id="KW-1185">Reference proteome</keyword>
<organism evidence="1 2">
    <name type="scientific">Gracilimonas mengyeensis</name>
    <dbReference type="NCBI Taxonomy" id="1302730"/>
    <lineage>
        <taxon>Bacteria</taxon>
        <taxon>Pseudomonadati</taxon>
        <taxon>Balneolota</taxon>
        <taxon>Balneolia</taxon>
        <taxon>Balneolales</taxon>
        <taxon>Balneolaceae</taxon>
        <taxon>Gracilimonas</taxon>
    </lineage>
</organism>
<gene>
    <name evidence="1" type="ORF">SAMN06265219_11964</name>
</gene>
<dbReference type="Gene3D" id="3.40.50.150">
    <property type="entry name" value="Vaccinia Virus protein VP39"/>
    <property type="match status" value="1"/>
</dbReference>
<dbReference type="Proteomes" id="UP000317557">
    <property type="component" value="Unassembled WGS sequence"/>
</dbReference>
<dbReference type="AlphaFoldDB" id="A0A521FIC5"/>
<dbReference type="InterPro" id="IPR029063">
    <property type="entry name" value="SAM-dependent_MTases_sf"/>
</dbReference>
<dbReference type="EMBL" id="FXTP01000019">
    <property type="protein sequence ID" value="SMO95918.1"/>
    <property type="molecule type" value="Genomic_DNA"/>
</dbReference>
<reference evidence="1 2" key="1">
    <citation type="submission" date="2017-05" db="EMBL/GenBank/DDBJ databases">
        <authorList>
            <person name="Varghese N."/>
            <person name="Submissions S."/>
        </authorList>
    </citation>
    <scope>NUCLEOTIDE SEQUENCE [LARGE SCALE GENOMIC DNA]</scope>
    <source>
        <strain evidence="1 2">DSM 21985</strain>
    </source>
</reference>
<dbReference type="GO" id="GO:0032259">
    <property type="term" value="P:methylation"/>
    <property type="evidence" value="ECO:0007669"/>
    <property type="project" value="UniProtKB-KW"/>
</dbReference>
<protein>
    <submittedName>
        <fullName evidence="1">Methyltransferase domain-containing protein</fullName>
    </submittedName>
</protein>
<dbReference type="GO" id="GO:0008168">
    <property type="term" value="F:methyltransferase activity"/>
    <property type="evidence" value="ECO:0007669"/>
    <property type="project" value="UniProtKB-KW"/>
</dbReference>
<dbReference type="Pfam" id="PF13578">
    <property type="entry name" value="Methyltransf_24"/>
    <property type="match status" value="1"/>
</dbReference>
<accession>A0A521FIC5</accession>
<keyword evidence="1" id="KW-0489">Methyltransferase</keyword>
<keyword evidence="1" id="KW-0808">Transferase</keyword>
<evidence type="ECO:0000313" key="2">
    <source>
        <dbReference type="Proteomes" id="UP000317557"/>
    </source>
</evidence>
<sequence>MNQENVQQSNRISKDQVKQIADKVVQYLTQQRQQRETQIPKVTLQPQHVENCQLLLNRHLMLEKMEKNSVVAEIGVDEGKFSQLIHKKVKPAKFHLIDMWGTDRFHDGKFEAVKSYFEEEIEEGAVEIHKTMSTKAAQEFEDGYFDWIYIDTDHSYETTRDELELYAPKMKPGGIMAGHDYRMGNWVSMYRYGVIEAVHEFCVKHNWELIYLTAEPTESQSFAIRKIEE</sequence>
<name>A0A521FIC5_9BACT</name>
<dbReference type="SUPFAM" id="SSF53335">
    <property type="entry name" value="S-adenosyl-L-methionine-dependent methyltransferases"/>
    <property type="match status" value="1"/>
</dbReference>